<dbReference type="OMA" id="TWNTANY"/>
<dbReference type="Proteomes" id="UP000292082">
    <property type="component" value="Unassembled WGS sequence"/>
</dbReference>
<evidence type="ECO:0000313" key="3">
    <source>
        <dbReference type="Proteomes" id="UP000292082"/>
    </source>
</evidence>
<dbReference type="EMBL" id="ML143386">
    <property type="protein sequence ID" value="TBU35444.1"/>
    <property type="molecule type" value="Genomic_DNA"/>
</dbReference>
<protein>
    <submittedName>
        <fullName evidence="2">Uncharacterized protein</fullName>
    </submittedName>
</protein>
<accession>A0A4Q9QEP6</accession>
<dbReference type="EMBL" id="ML145084">
    <property type="protein sequence ID" value="TBU65284.1"/>
    <property type="molecule type" value="Genomic_DNA"/>
</dbReference>
<organism evidence="2 3">
    <name type="scientific">Dichomitus squalens</name>
    <dbReference type="NCBI Taxonomy" id="114155"/>
    <lineage>
        <taxon>Eukaryota</taxon>
        <taxon>Fungi</taxon>
        <taxon>Dikarya</taxon>
        <taxon>Basidiomycota</taxon>
        <taxon>Agaricomycotina</taxon>
        <taxon>Agaricomycetes</taxon>
        <taxon>Polyporales</taxon>
        <taxon>Polyporaceae</taxon>
        <taxon>Dichomitus</taxon>
    </lineage>
</organism>
<proteinExistence type="predicted"/>
<dbReference type="Proteomes" id="UP000292957">
    <property type="component" value="Unassembled WGS sequence"/>
</dbReference>
<evidence type="ECO:0000313" key="1">
    <source>
        <dbReference type="EMBL" id="TBU35444.1"/>
    </source>
</evidence>
<keyword evidence="3" id="KW-1185">Reference proteome</keyword>
<dbReference type="OrthoDB" id="2747613at2759"/>
<name>A0A4Q9QEP6_9APHY</name>
<gene>
    <name evidence="2" type="ORF">BD310DRAFT_911070</name>
    <name evidence="1" type="ORF">BD311DRAFT_792830</name>
</gene>
<evidence type="ECO:0000313" key="2">
    <source>
        <dbReference type="EMBL" id="TBU65284.1"/>
    </source>
</evidence>
<reference evidence="2 3" key="1">
    <citation type="submission" date="2019-01" db="EMBL/GenBank/DDBJ databases">
        <title>Draft genome sequences of three monokaryotic isolates of the white-rot basidiomycete fungus Dichomitus squalens.</title>
        <authorList>
            <consortium name="DOE Joint Genome Institute"/>
            <person name="Lopez S.C."/>
            <person name="Andreopoulos B."/>
            <person name="Pangilinan J."/>
            <person name="Lipzen A."/>
            <person name="Riley R."/>
            <person name="Ahrendt S."/>
            <person name="Ng V."/>
            <person name="Barry K."/>
            <person name="Daum C."/>
            <person name="Grigoriev I.V."/>
            <person name="Hilden K.S."/>
            <person name="Makela M.R."/>
            <person name="de Vries R.P."/>
        </authorList>
    </citation>
    <scope>NUCLEOTIDE SEQUENCE [LARGE SCALE GENOMIC DNA]</scope>
    <source>
        <strain evidence="2 3">CBS 464.89</strain>
        <strain evidence="1">OM18370.1</strain>
    </source>
</reference>
<sequence>MALVDHLWLAGQLHQLTFQPFGTYGISYDIYTRPTEDPVPGGWESPRVKTYRELIKRLRAAGFGHHQYSDHCHTEVAALEAYQVMIDLTHIRPNNKLSTTVKGLKLHYIHDMNLMDVSNEVKLGGHLAQRLVGPAPRNLVHRLVGNGHNLSAPLQPVPQGHPGVPPLYTTPSPAAMNVANYVM</sequence>
<dbReference type="AlphaFoldDB" id="A0A4Q9QEP6"/>